<dbReference type="OrthoDB" id="194443at2759"/>
<protein>
    <recommendedName>
        <fullName evidence="3">BTB domain-containing protein</fullName>
    </recommendedName>
</protein>
<sequence length="223" mass="25189">MAENKKSCRDFAESLKSDSVIKIFVGEEIGQKPYLVARSILEGTAESFQKALQHAQNFGSGELDVLRFPKDDKVAWEVLLYWMLRGTLPAPGSLETEYRDHHGTDCYDGHLVRCWCLGDKYGIYAFQNEIMVQLILLVECNDLASSVLRDALENTAPGSKLRNICMEDLVVGLNEGSLEPEELDLFDGVVGFISAFRTAMLHSLRVQREMRREPGCMEDVYGW</sequence>
<dbReference type="EMBL" id="ML995819">
    <property type="protein sequence ID" value="KAF2771402.1"/>
    <property type="molecule type" value="Genomic_DNA"/>
</dbReference>
<reference evidence="1" key="1">
    <citation type="journal article" date="2020" name="Stud. Mycol.">
        <title>101 Dothideomycetes genomes: a test case for predicting lifestyles and emergence of pathogens.</title>
        <authorList>
            <person name="Haridas S."/>
            <person name="Albert R."/>
            <person name="Binder M."/>
            <person name="Bloem J."/>
            <person name="Labutti K."/>
            <person name="Salamov A."/>
            <person name="Andreopoulos B."/>
            <person name="Baker S."/>
            <person name="Barry K."/>
            <person name="Bills G."/>
            <person name="Bluhm B."/>
            <person name="Cannon C."/>
            <person name="Castanera R."/>
            <person name="Culley D."/>
            <person name="Daum C."/>
            <person name="Ezra D."/>
            <person name="Gonzalez J."/>
            <person name="Henrissat B."/>
            <person name="Kuo A."/>
            <person name="Liang C."/>
            <person name="Lipzen A."/>
            <person name="Lutzoni F."/>
            <person name="Magnuson J."/>
            <person name="Mondo S."/>
            <person name="Nolan M."/>
            <person name="Ohm R."/>
            <person name="Pangilinan J."/>
            <person name="Park H.-J."/>
            <person name="Ramirez L."/>
            <person name="Alfaro M."/>
            <person name="Sun H."/>
            <person name="Tritt A."/>
            <person name="Yoshinaga Y."/>
            <person name="Zwiers L.-H."/>
            <person name="Turgeon B."/>
            <person name="Goodwin S."/>
            <person name="Spatafora J."/>
            <person name="Crous P."/>
            <person name="Grigoriev I."/>
        </authorList>
    </citation>
    <scope>NUCLEOTIDE SEQUENCE</scope>
    <source>
        <strain evidence="1">CBS 116005</strain>
    </source>
</reference>
<dbReference type="AlphaFoldDB" id="A0A6G1LFM8"/>
<organism evidence="1 2">
    <name type="scientific">Teratosphaeria nubilosa</name>
    <dbReference type="NCBI Taxonomy" id="161662"/>
    <lineage>
        <taxon>Eukaryota</taxon>
        <taxon>Fungi</taxon>
        <taxon>Dikarya</taxon>
        <taxon>Ascomycota</taxon>
        <taxon>Pezizomycotina</taxon>
        <taxon>Dothideomycetes</taxon>
        <taxon>Dothideomycetidae</taxon>
        <taxon>Mycosphaerellales</taxon>
        <taxon>Teratosphaeriaceae</taxon>
        <taxon>Teratosphaeria</taxon>
    </lineage>
</organism>
<dbReference type="Proteomes" id="UP000799436">
    <property type="component" value="Unassembled WGS sequence"/>
</dbReference>
<evidence type="ECO:0008006" key="3">
    <source>
        <dbReference type="Google" id="ProtNLM"/>
    </source>
</evidence>
<keyword evidence="2" id="KW-1185">Reference proteome</keyword>
<gene>
    <name evidence="1" type="ORF">EJ03DRAFT_372759</name>
</gene>
<proteinExistence type="predicted"/>
<evidence type="ECO:0000313" key="1">
    <source>
        <dbReference type="EMBL" id="KAF2771402.1"/>
    </source>
</evidence>
<evidence type="ECO:0000313" key="2">
    <source>
        <dbReference type="Proteomes" id="UP000799436"/>
    </source>
</evidence>
<accession>A0A6G1LFM8</accession>
<name>A0A6G1LFM8_9PEZI</name>